<dbReference type="CDD" id="cd00757">
    <property type="entry name" value="ThiF_MoeB_HesA_family"/>
    <property type="match status" value="1"/>
</dbReference>
<dbReference type="SUPFAM" id="SSF52821">
    <property type="entry name" value="Rhodanese/Cell cycle control phosphatase"/>
    <property type="match status" value="1"/>
</dbReference>
<dbReference type="AlphaFoldDB" id="A0A2N0X4S1"/>
<dbReference type="InterPro" id="IPR045886">
    <property type="entry name" value="ThiF/MoeB/HesA"/>
</dbReference>
<dbReference type="Pfam" id="PF00899">
    <property type="entry name" value="ThiF"/>
    <property type="match status" value="1"/>
</dbReference>
<dbReference type="SUPFAM" id="SSF69572">
    <property type="entry name" value="Activating enzymes of the ubiquitin-like proteins"/>
    <property type="match status" value="1"/>
</dbReference>
<dbReference type="RefSeq" id="WP_101174437.1">
    <property type="nucleotide sequence ID" value="NZ_JAKRKB010000004.1"/>
</dbReference>
<dbReference type="CDD" id="cd00158">
    <property type="entry name" value="RHOD"/>
    <property type="match status" value="1"/>
</dbReference>
<organism evidence="2 3">
    <name type="scientific">Corynebacterium mastitidis</name>
    <dbReference type="NCBI Taxonomy" id="161890"/>
    <lineage>
        <taxon>Bacteria</taxon>
        <taxon>Bacillati</taxon>
        <taxon>Actinomycetota</taxon>
        <taxon>Actinomycetes</taxon>
        <taxon>Mycobacteriales</taxon>
        <taxon>Corynebacteriaceae</taxon>
        <taxon>Corynebacterium</taxon>
    </lineage>
</organism>
<comment type="caution">
    <text evidence="2">The sequence shown here is derived from an EMBL/GenBank/DDBJ whole genome shotgun (WGS) entry which is preliminary data.</text>
</comment>
<proteinExistence type="predicted"/>
<dbReference type="Proteomes" id="UP000233249">
    <property type="component" value="Unassembled WGS sequence"/>
</dbReference>
<dbReference type="GO" id="GO:0008641">
    <property type="term" value="F:ubiquitin-like modifier activating enzyme activity"/>
    <property type="evidence" value="ECO:0007669"/>
    <property type="project" value="InterPro"/>
</dbReference>
<dbReference type="GO" id="GO:0005737">
    <property type="term" value="C:cytoplasm"/>
    <property type="evidence" value="ECO:0007669"/>
    <property type="project" value="TreeGrafter"/>
</dbReference>
<dbReference type="NCBIfam" id="NF004111">
    <property type="entry name" value="PRK05600.1"/>
    <property type="match status" value="1"/>
</dbReference>
<dbReference type="PANTHER" id="PTHR10953">
    <property type="entry name" value="UBIQUITIN-ACTIVATING ENZYME E1"/>
    <property type="match status" value="1"/>
</dbReference>
<accession>A0A2N0X4S1</accession>
<reference evidence="2 3" key="1">
    <citation type="submission" date="2017-12" db="EMBL/GenBank/DDBJ databases">
        <title>Corynebacterium mastitidis 16-1433 Genome.</title>
        <authorList>
            <person name="Gulvik C.A."/>
        </authorList>
    </citation>
    <scope>NUCLEOTIDE SEQUENCE [LARGE SCALE GENOMIC DNA]</scope>
    <source>
        <strain evidence="2 3">16-1433</strain>
    </source>
</reference>
<dbReference type="PROSITE" id="PS50206">
    <property type="entry name" value="RHODANESE_3"/>
    <property type="match status" value="1"/>
</dbReference>
<feature type="domain" description="Rhodanese" evidence="1">
    <location>
        <begin position="308"/>
        <end position="381"/>
    </location>
</feature>
<name>A0A2N0X4S1_9CORY</name>
<dbReference type="Gene3D" id="3.40.250.10">
    <property type="entry name" value="Rhodanese-like domain"/>
    <property type="match status" value="1"/>
</dbReference>
<dbReference type="STRING" id="1121365.GCA_000375365_00135"/>
<dbReference type="InterPro" id="IPR001763">
    <property type="entry name" value="Rhodanese-like_dom"/>
</dbReference>
<evidence type="ECO:0000313" key="2">
    <source>
        <dbReference type="EMBL" id="PKF67703.1"/>
    </source>
</evidence>
<dbReference type="InterPro" id="IPR035985">
    <property type="entry name" value="Ubiquitin-activating_enz"/>
</dbReference>
<dbReference type="InterPro" id="IPR000594">
    <property type="entry name" value="ThiF_NAD_FAD-bd"/>
</dbReference>
<dbReference type="PANTHER" id="PTHR10953:SF102">
    <property type="entry name" value="ADENYLYLTRANSFERASE AND SULFURTRANSFERASE MOCS3"/>
    <property type="match status" value="1"/>
</dbReference>
<dbReference type="EMBL" id="PJAF01000052">
    <property type="protein sequence ID" value="PKF67703.1"/>
    <property type="molecule type" value="Genomic_DNA"/>
</dbReference>
<dbReference type="OrthoDB" id="9804286at2"/>
<evidence type="ECO:0000313" key="3">
    <source>
        <dbReference type="Proteomes" id="UP000233249"/>
    </source>
</evidence>
<dbReference type="Gene3D" id="3.40.50.720">
    <property type="entry name" value="NAD(P)-binding Rossmann-like Domain"/>
    <property type="match status" value="1"/>
</dbReference>
<dbReference type="InterPro" id="IPR036873">
    <property type="entry name" value="Rhodanese-like_dom_sf"/>
</dbReference>
<gene>
    <name evidence="2" type="ORF">CXB45_10885</name>
</gene>
<evidence type="ECO:0000259" key="1">
    <source>
        <dbReference type="PROSITE" id="PS50206"/>
    </source>
</evidence>
<dbReference type="GO" id="GO:0016779">
    <property type="term" value="F:nucleotidyltransferase activity"/>
    <property type="evidence" value="ECO:0007669"/>
    <property type="project" value="TreeGrafter"/>
</dbReference>
<protein>
    <recommendedName>
        <fullName evidence="1">Rhodanese domain-containing protein</fullName>
    </recommendedName>
</protein>
<dbReference type="GO" id="GO:0004792">
    <property type="term" value="F:thiosulfate-cyanide sulfurtransferase activity"/>
    <property type="evidence" value="ECO:0007669"/>
    <property type="project" value="TreeGrafter"/>
</dbReference>
<sequence length="382" mass="39834">MDAQELRRVARQLSLPGFGLEQQERLHRARVLVIGAGGLGCPLLQSLAAAGVGGLTIADDDAVDITNIHRQILFGASDVGRPKVEVAAERLRALQPGVRVTALNERVTVDNALRLFREADLVIDGSDSFATKYLSADAAEVTGTPLLWGTVLRFAGQVALWHSGPGAPAPGVGLRDLFPTQPGPGFAPDCATAGVLGATTAVVGNLMATEAIKHLSGLHPVPPGRVTSYDALAGTLRAVAVAADPARPRVRKLRASYEAAACSASSPDEGALARELLDALREGTATALDVREPHEALLADLPEPIRPRRLPLSALADPDPSAGPGRRVREALDALPTRRVVVYCASGQRSADFVRRYADLAGPRKELVSLPGGVAGLPAAPA</sequence>